<feature type="compositionally biased region" description="Low complexity" evidence="1">
    <location>
        <begin position="379"/>
        <end position="402"/>
    </location>
</feature>
<dbReference type="RefSeq" id="WP_311688536.1">
    <property type="nucleotide sequence ID" value="NZ_JAVRHL010000001.1"/>
</dbReference>
<proteinExistence type="predicted"/>
<accession>A0ABU3DBM9</accession>
<sequence>MSLIEGPAIVDIVTPFDDALACLKGKVNGSLTFAVGGIPDQTGTYQNNSEGTGKFVTQGAGDIVQSALFKTGVTLINRRDMGTSALEGQWGLIDLQRQIPATFVITGSINSLDFIPGGGAGVSIAGVGPNYRQNRVLVGLDLAVTHVPTGRIYGNVALRKQIFADEYNLFGTRLTGGNVVDIEAGSSRREAVNYALRQMLQLATFELLAQMMPPEKYEFCVDLLDEEVGSVTGIATTGEQLRDLNAKRREQYTALSSSGADAQIAPTAASAPETAAAPAAAARPAAERTAAPAAVRTSPLAAKLEDPARDKTRAHLAREQQARELAEKAEAERRDRAEIEARAAAAKASPACVGPRLDCVPRQPQPVKAGAVNAAPQQTSPATPEEAEAAANEGLSGEEIAG</sequence>
<feature type="region of interest" description="Disordered" evidence="1">
    <location>
        <begin position="255"/>
        <end position="333"/>
    </location>
</feature>
<dbReference type="InterPro" id="IPR005534">
    <property type="entry name" value="Curli_assmbl/transp-comp_CsgG"/>
</dbReference>
<dbReference type="Proteomes" id="UP001265259">
    <property type="component" value="Unassembled WGS sequence"/>
</dbReference>
<dbReference type="Gene3D" id="3.40.50.10610">
    <property type="entry name" value="ABC-type transport auxiliary lipoprotein component"/>
    <property type="match status" value="1"/>
</dbReference>
<protein>
    <submittedName>
        <fullName evidence="2">CsgG/HfaB family protein</fullName>
    </submittedName>
</protein>
<reference evidence="2 3" key="1">
    <citation type="submission" date="2023-09" db="EMBL/GenBank/DDBJ databases">
        <authorList>
            <person name="Rey-Velasco X."/>
        </authorList>
    </citation>
    <scope>NUCLEOTIDE SEQUENCE [LARGE SCALE GENOMIC DNA]</scope>
    <source>
        <strain evidence="2 3">F158</strain>
    </source>
</reference>
<gene>
    <name evidence="2" type="ORF">RM543_00325</name>
</gene>
<feature type="compositionally biased region" description="Basic and acidic residues" evidence="1">
    <location>
        <begin position="303"/>
        <end position="333"/>
    </location>
</feature>
<organism evidence="2 3">
    <name type="scientific">Tropicimonas omnivorans</name>
    <dbReference type="NCBI Taxonomy" id="3075590"/>
    <lineage>
        <taxon>Bacteria</taxon>
        <taxon>Pseudomonadati</taxon>
        <taxon>Pseudomonadota</taxon>
        <taxon>Alphaproteobacteria</taxon>
        <taxon>Rhodobacterales</taxon>
        <taxon>Roseobacteraceae</taxon>
        <taxon>Tropicimonas</taxon>
    </lineage>
</organism>
<comment type="caution">
    <text evidence="2">The sequence shown here is derived from an EMBL/GenBank/DDBJ whole genome shotgun (WGS) entry which is preliminary data.</text>
</comment>
<feature type="region of interest" description="Disordered" evidence="1">
    <location>
        <begin position="368"/>
        <end position="402"/>
    </location>
</feature>
<dbReference type="EMBL" id="JAVRHL010000001">
    <property type="protein sequence ID" value="MDT0681113.1"/>
    <property type="molecule type" value="Genomic_DNA"/>
</dbReference>
<evidence type="ECO:0000256" key="1">
    <source>
        <dbReference type="SAM" id="MobiDB-lite"/>
    </source>
</evidence>
<keyword evidence="3" id="KW-1185">Reference proteome</keyword>
<dbReference type="Pfam" id="PF03783">
    <property type="entry name" value="CsgG"/>
    <property type="match status" value="1"/>
</dbReference>
<evidence type="ECO:0000313" key="3">
    <source>
        <dbReference type="Proteomes" id="UP001265259"/>
    </source>
</evidence>
<evidence type="ECO:0000313" key="2">
    <source>
        <dbReference type="EMBL" id="MDT0681113.1"/>
    </source>
</evidence>
<feature type="compositionally biased region" description="Low complexity" evidence="1">
    <location>
        <begin position="265"/>
        <end position="294"/>
    </location>
</feature>
<name>A0ABU3DBM9_9RHOB</name>